<proteinExistence type="predicted"/>
<dbReference type="Pfam" id="PF02597">
    <property type="entry name" value="ThiS"/>
    <property type="match status" value="1"/>
</dbReference>
<reference evidence="1 2" key="1">
    <citation type="submission" date="2016-10" db="EMBL/GenBank/DDBJ databases">
        <authorList>
            <person name="de Groot N.N."/>
        </authorList>
    </citation>
    <scope>NUCLEOTIDE SEQUENCE [LARGE SCALE GENOMIC DNA]</scope>
    <source>
        <strain evidence="1 2">DSM 18978</strain>
    </source>
</reference>
<dbReference type="SUPFAM" id="SSF54285">
    <property type="entry name" value="MoaD/ThiS"/>
    <property type="match status" value="1"/>
</dbReference>
<dbReference type="RefSeq" id="WP_091540287.1">
    <property type="nucleotide sequence ID" value="NZ_FMUS01000004.1"/>
</dbReference>
<dbReference type="STRING" id="1120976.SAMN03080606_00825"/>
<gene>
    <name evidence="1" type="ORF">SAMN03080606_00825</name>
</gene>
<dbReference type="PANTHER" id="PTHR34472:SF1">
    <property type="entry name" value="SULFUR CARRIER PROTEIN THIS"/>
    <property type="match status" value="1"/>
</dbReference>
<dbReference type="InterPro" id="IPR003749">
    <property type="entry name" value="ThiS/MoaD-like"/>
</dbReference>
<accession>A0A1G5D895</accession>
<dbReference type="CDD" id="cd00565">
    <property type="entry name" value="Ubl_ThiS"/>
    <property type="match status" value="1"/>
</dbReference>
<protein>
    <submittedName>
        <fullName evidence="1">Sulfur carrier protein</fullName>
    </submittedName>
</protein>
<evidence type="ECO:0000313" key="2">
    <source>
        <dbReference type="Proteomes" id="UP000198636"/>
    </source>
</evidence>
<evidence type="ECO:0000313" key="1">
    <source>
        <dbReference type="EMBL" id="SCY10728.1"/>
    </source>
</evidence>
<name>A0A1G5D895_9FIRM</name>
<dbReference type="AlphaFoldDB" id="A0A1G5D895"/>
<dbReference type="InterPro" id="IPR016155">
    <property type="entry name" value="Mopterin_synth/thiamin_S_b"/>
</dbReference>
<dbReference type="PANTHER" id="PTHR34472">
    <property type="entry name" value="SULFUR CARRIER PROTEIN THIS"/>
    <property type="match status" value="1"/>
</dbReference>
<dbReference type="NCBIfam" id="TIGR01683">
    <property type="entry name" value="thiS"/>
    <property type="match status" value="1"/>
</dbReference>
<dbReference type="Proteomes" id="UP000198636">
    <property type="component" value="Unassembled WGS sequence"/>
</dbReference>
<dbReference type="OrthoDB" id="9798559at2"/>
<dbReference type="Gene3D" id="3.10.20.30">
    <property type="match status" value="1"/>
</dbReference>
<organism evidence="1 2">
    <name type="scientific">Alkaliphilus peptidifermentans DSM 18978</name>
    <dbReference type="NCBI Taxonomy" id="1120976"/>
    <lineage>
        <taxon>Bacteria</taxon>
        <taxon>Bacillati</taxon>
        <taxon>Bacillota</taxon>
        <taxon>Clostridia</taxon>
        <taxon>Peptostreptococcales</taxon>
        <taxon>Natronincolaceae</taxon>
        <taxon>Alkaliphilus</taxon>
    </lineage>
</organism>
<dbReference type="InterPro" id="IPR012675">
    <property type="entry name" value="Beta-grasp_dom_sf"/>
</dbReference>
<dbReference type="EMBL" id="FMUS01000004">
    <property type="protein sequence ID" value="SCY10728.1"/>
    <property type="molecule type" value="Genomic_DNA"/>
</dbReference>
<keyword evidence="2" id="KW-1185">Reference proteome</keyword>
<sequence>MIKVNGEDIQWRDGDTVELLLTKLEYKHPELTISINGREIDRGRCKDIKIHNNDAVQIIHPLCGG</sequence>
<dbReference type="InterPro" id="IPR010035">
    <property type="entry name" value="Thi_S"/>
</dbReference>